<accession>A0A7M7H2P6</accession>
<evidence type="ECO:0000313" key="8">
    <source>
        <dbReference type="Proteomes" id="UP000002358"/>
    </source>
</evidence>
<name>A0A7M7H2P6_NASVI</name>
<sequence>MAKNIAAIPAGEYGKHFGKLDLDRVGFFDDSPAGPFDEYAASRRTLQRNEGLAKGRRQILCKQPGDLFEREFKRVFSGEALPELGRQLHGTARGKRAKSQKLGVIKPPGAPKQHSTPGDWHGCLGKQPERFSPTVKPTVEERATSKPANFKTAPNPLGGPGYVDICLNPYLPLYNGYEPYDPDYERSPRGDGSRRRYVTTCAPQKYFEANPYKADPGRRSSSRSEPTSSTGIRKRFHVAFPGPAEGPNSGCFDRFPKYSSEPYRDEYEIRKSKTSGNKWRPVGCDSRSKFTTSVIDRVTRVACNAVNFTDYRPQSKHAEHQKFRSKIYARVNYNLWHLNGGCYQNRRAATNNCTQRRR</sequence>
<keyword evidence="8" id="KW-1185">Reference proteome</keyword>
<comment type="similarity">
    <text evidence="4">Belongs to the CFAP96 family.</text>
</comment>
<dbReference type="Pfam" id="PF15239">
    <property type="entry name" value="CFAP96-like"/>
    <property type="match status" value="1"/>
</dbReference>
<dbReference type="GO" id="GO:0005813">
    <property type="term" value="C:centrosome"/>
    <property type="evidence" value="ECO:0007669"/>
    <property type="project" value="UniProtKB-SubCell"/>
</dbReference>
<evidence type="ECO:0000256" key="1">
    <source>
        <dbReference type="ARBA" id="ARBA00004300"/>
    </source>
</evidence>
<protein>
    <recommendedName>
        <fullName evidence="5">Cilia-and flagella-associated protein 96</fullName>
    </recommendedName>
</protein>
<dbReference type="InterPro" id="IPR029358">
    <property type="entry name" value="CFAP96"/>
</dbReference>
<evidence type="ECO:0000313" key="7">
    <source>
        <dbReference type="EnsemblMetazoa" id="XP_008203283"/>
    </source>
</evidence>
<dbReference type="PANTHER" id="PTHR31144:SF1">
    <property type="entry name" value="UPF0602 PROTEIN C4ORF47"/>
    <property type="match status" value="1"/>
</dbReference>
<dbReference type="Proteomes" id="UP000002358">
    <property type="component" value="Chromosome 2"/>
</dbReference>
<feature type="region of interest" description="Disordered" evidence="6">
    <location>
        <begin position="89"/>
        <end position="152"/>
    </location>
</feature>
<dbReference type="EnsemblMetazoa" id="XM_008205061">
    <property type="protein sequence ID" value="XP_008203283"/>
    <property type="gene ID" value="LOC100117098"/>
</dbReference>
<evidence type="ECO:0000256" key="5">
    <source>
        <dbReference type="ARBA" id="ARBA00035693"/>
    </source>
</evidence>
<comment type="subcellular location">
    <subcellularLocation>
        <location evidence="1">Cytoplasm</location>
        <location evidence="1">Cytoskeleton</location>
        <location evidence="1">Microtubule organizing center</location>
        <location evidence="1">Centrosome</location>
    </subcellularLocation>
</comment>
<evidence type="ECO:0000256" key="2">
    <source>
        <dbReference type="ARBA" id="ARBA00022490"/>
    </source>
</evidence>
<keyword evidence="3" id="KW-0206">Cytoskeleton</keyword>
<dbReference type="AlphaFoldDB" id="A0A7M7H2P6"/>
<dbReference type="InParanoid" id="A0A7M7H2P6"/>
<proteinExistence type="inferred from homology"/>
<evidence type="ECO:0000256" key="6">
    <source>
        <dbReference type="SAM" id="MobiDB-lite"/>
    </source>
</evidence>
<dbReference type="PANTHER" id="PTHR31144">
    <property type="entry name" value="UPF0602 PROTEIN C4ORF47"/>
    <property type="match status" value="1"/>
</dbReference>
<evidence type="ECO:0000256" key="3">
    <source>
        <dbReference type="ARBA" id="ARBA00023212"/>
    </source>
</evidence>
<dbReference type="GO" id="GO:0005881">
    <property type="term" value="C:cytoplasmic microtubule"/>
    <property type="evidence" value="ECO:0007669"/>
    <property type="project" value="TreeGrafter"/>
</dbReference>
<dbReference type="OrthoDB" id="283553at2759"/>
<dbReference type="RefSeq" id="XP_008203283.1">
    <property type="nucleotide sequence ID" value="XM_008205061.4"/>
</dbReference>
<organism evidence="7 8">
    <name type="scientific">Nasonia vitripennis</name>
    <name type="common">Parasitic wasp</name>
    <dbReference type="NCBI Taxonomy" id="7425"/>
    <lineage>
        <taxon>Eukaryota</taxon>
        <taxon>Metazoa</taxon>
        <taxon>Ecdysozoa</taxon>
        <taxon>Arthropoda</taxon>
        <taxon>Hexapoda</taxon>
        <taxon>Insecta</taxon>
        <taxon>Pterygota</taxon>
        <taxon>Neoptera</taxon>
        <taxon>Endopterygota</taxon>
        <taxon>Hymenoptera</taxon>
        <taxon>Apocrita</taxon>
        <taxon>Proctotrupomorpha</taxon>
        <taxon>Chalcidoidea</taxon>
        <taxon>Pteromalidae</taxon>
        <taxon>Pteromalinae</taxon>
        <taxon>Nasonia</taxon>
    </lineage>
</organism>
<dbReference type="GeneID" id="100117098"/>
<evidence type="ECO:0000256" key="4">
    <source>
        <dbReference type="ARBA" id="ARBA00035656"/>
    </source>
</evidence>
<dbReference type="KEGG" id="nvi:100117098"/>
<feature type="region of interest" description="Disordered" evidence="6">
    <location>
        <begin position="208"/>
        <end position="251"/>
    </location>
</feature>
<reference evidence="7" key="1">
    <citation type="submission" date="2021-01" db="UniProtKB">
        <authorList>
            <consortium name="EnsemblMetazoa"/>
        </authorList>
    </citation>
    <scope>IDENTIFICATION</scope>
</reference>
<keyword evidence="2" id="KW-0963">Cytoplasm</keyword>